<dbReference type="Pfam" id="PF02798">
    <property type="entry name" value="GST_N"/>
    <property type="match status" value="1"/>
</dbReference>
<feature type="domain" description="GST N-terminal" evidence="5">
    <location>
        <begin position="1"/>
        <end position="63"/>
    </location>
</feature>
<dbReference type="InterPro" id="IPR010987">
    <property type="entry name" value="Glutathione-S-Trfase_C-like"/>
</dbReference>
<comment type="function">
    <text evidence="4">Conjugation of reduced glutathione to a wide number of exogenous and endogenous hydrophobic electrophiles.</text>
</comment>
<dbReference type="PANTHER" id="PTHR11571">
    <property type="entry name" value="GLUTATHIONE S-TRANSFERASE"/>
    <property type="match status" value="1"/>
</dbReference>
<dbReference type="InterPro" id="IPR004046">
    <property type="entry name" value="GST_C"/>
</dbReference>
<accession>A0A085MG12</accession>
<dbReference type="PROSITE" id="PS50404">
    <property type="entry name" value="GST_NTER"/>
    <property type="match status" value="1"/>
</dbReference>
<sequence>MIRVTLRDNQIDFDDHAFAFEEWPQWKPKMAFGQVPCLYDGGKPIVQSGAIMRHLARRYNLYGSPDEMDWVDQVYEQGKDVLTKLNQMIYREYEKKDEFIKTVLPEELGKLEKHIKGKQFFAGNKPSIADYSIFCLLEQIVALTPQSLDQFPALKSFHDSFAARPNLKHYLQSSEYKNRPFTGSGKL</sequence>
<dbReference type="Proteomes" id="UP000030758">
    <property type="component" value="Unassembled WGS sequence"/>
</dbReference>
<evidence type="ECO:0000313" key="8">
    <source>
        <dbReference type="EMBL" id="KFD66684.1"/>
    </source>
</evidence>
<evidence type="ECO:0000259" key="5">
    <source>
        <dbReference type="PROSITE" id="PS50404"/>
    </source>
</evidence>
<dbReference type="GO" id="GO:0004364">
    <property type="term" value="F:glutathione transferase activity"/>
    <property type="evidence" value="ECO:0007669"/>
    <property type="project" value="UniProtKB-UniRule"/>
</dbReference>
<comment type="catalytic activity">
    <reaction evidence="4">
        <text>RX + glutathione = an S-substituted glutathione + a halide anion + H(+)</text>
        <dbReference type="Rhea" id="RHEA:16437"/>
        <dbReference type="ChEBI" id="CHEBI:15378"/>
        <dbReference type="ChEBI" id="CHEBI:16042"/>
        <dbReference type="ChEBI" id="CHEBI:17792"/>
        <dbReference type="ChEBI" id="CHEBI:57925"/>
        <dbReference type="ChEBI" id="CHEBI:90779"/>
        <dbReference type="EC" id="2.5.1.18"/>
    </reaction>
</comment>
<dbReference type="GO" id="GO:0006749">
    <property type="term" value="P:glutathione metabolic process"/>
    <property type="evidence" value="ECO:0007669"/>
    <property type="project" value="UniProtKB-UniRule"/>
</dbReference>
<reference evidence="7 9" key="1">
    <citation type="journal article" date="2014" name="Nat. Genet.">
        <title>Genome and transcriptome of the porcine whipworm Trichuris suis.</title>
        <authorList>
            <person name="Jex A.R."/>
            <person name="Nejsum P."/>
            <person name="Schwarz E.M."/>
            <person name="Hu L."/>
            <person name="Young N.D."/>
            <person name="Hall R.S."/>
            <person name="Korhonen P.K."/>
            <person name="Liao S."/>
            <person name="Thamsborg S."/>
            <person name="Xia J."/>
            <person name="Xu P."/>
            <person name="Wang S."/>
            <person name="Scheerlinck J.P."/>
            <person name="Hofmann A."/>
            <person name="Sternberg P.W."/>
            <person name="Wang J."/>
            <person name="Gasser R.B."/>
        </authorList>
    </citation>
    <scope>NUCLEOTIDE SEQUENCE [LARGE SCALE GENOMIC DNA]</scope>
    <source>
        <strain evidence="8">DCEP-RM93F</strain>
        <strain evidence="7">DCEP-RM93M</strain>
    </source>
</reference>
<dbReference type="PROSITE" id="PS50405">
    <property type="entry name" value="GST_CTER"/>
    <property type="match status" value="1"/>
</dbReference>
<dbReference type="EC" id="2.5.1.18" evidence="4"/>
<dbReference type="Gene3D" id="1.20.1050.130">
    <property type="match status" value="1"/>
</dbReference>
<comment type="similarity">
    <text evidence="1 4">Belongs to the GST superfamily. Pi family.</text>
</comment>
<dbReference type="SFLD" id="SFLDS00019">
    <property type="entry name" value="Glutathione_Transferase_(cytos"/>
    <property type="match status" value="1"/>
</dbReference>
<dbReference type="Proteomes" id="UP000030764">
    <property type="component" value="Unassembled WGS sequence"/>
</dbReference>
<gene>
    <name evidence="7" type="ORF">M513_02936</name>
    <name evidence="8" type="ORF">M514_02936</name>
</gene>
<dbReference type="SUPFAM" id="SSF52833">
    <property type="entry name" value="Thioredoxin-like"/>
    <property type="match status" value="1"/>
</dbReference>
<keyword evidence="3 4" id="KW-0808">Transferase</keyword>
<keyword evidence="9" id="KW-1185">Reference proteome</keyword>
<feature type="domain" description="GST C-terminal" evidence="6">
    <location>
        <begin position="64"/>
        <end position="181"/>
    </location>
</feature>
<evidence type="ECO:0000313" key="7">
    <source>
        <dbReference type="EMBL" id="KFD56158.1"/>
    </source>
</evidence>
<dbReference type="InterPro" id="IPR003082">
    <property type="entry name" value="GST_pi"/>
</dbReference>
<dbReference type="GO" id="GO:0005829">
    <property type="term" value="C:cytosol"/>
    <property type="evidence" value="ECO:0007669"/>
    <property type="project" value="TreeGrafter"/>
</dbReference>
<dbReference type="InterPro" id="IPR050213">
    <property type="entry name" value="GST_superfamily"/>
</dbReference>
<dbReference type="EMBL" id="KL367522">
    <property type="protein sequence ID" value="KFD66684.1"/>
    <property type="molecule type" value="Genomic_DNA"/>
</dbReference>
<dbReference type="InterPro" id="IPR036282">
    <property type="entry name" value="Glutathione-S-Trfase_C_sf"/>
</dbReference>
<evidence type="ECO:0000256" key="4">
    <source>
        <dbReference type="RuleBase" id="RU368105"/>
    </source>
</evidence>
<dbReference type="PANTHER" id="PTHR11571:SF141">
    <property type="entry name" value="GLUTATHIONE S-TRANSFERASE"/>
    <property type="match status" value="1"/>
</dbReference>
<evidence type="ECO:0000256" key="2">
    <source>
        <dbReference type="ARBA" id="ARBA00011738"/>
    </source>
</evidence>
<dbReference type="SUPFAM" id="SSF47616">
    <property type="entry name" value="GST C-terminal domain-like"/>
    <property type="match status" value="1"/>
</dbReference>
<dbReference type="FunFam" id="1.20.1050.10:FF:000020">
    <property type="entry name" value="Glutathione S-transferase P 1"/>
    <property type="match status" value="1"/>
</dbReference>
<dbReference type="Pfam" id="PF14497">
    <property type="entry name" value="GST_C_3"/>
    <property type="match status" value="1"/>
</dbReference>
<dbReference type="InterPro" id="IPR036249">
    <property type="entry name" value="Thioredoxin-like_sf"/>
</dbReference>
<dbReference type="PRINTS" id="PR01268">
    <property type="entry name" value="GSTRNSFRASEP"/>
</dbReference>
<dbReference type="AlphaFoldDB" id="A0A085MG12"/>
<evidence type="ECO:0000256" key="3">
    <source>
        <dbReference type="ARBA" id="ARBA00022679"/>
    </source>
</evidence>
<organism evidence="7 9">
    <name type="scientific">Trichuris suis</name>
    <name type="common">pig whipworm</name>
    <dbReference type="NCBI Taxonomy" id="68888"/>
    <lineage>
        <taxon>Eukaryota</taxon>
        <taxon>Metazoa</taxon>
        <taxon>Ecdysozoa</taxon>
        <taxon>Nematoda</taxon>
        <taxon>Enoplea</taxon>
        <taxon>Dorylaimia</taxon>
        <taxon>Trichinellida</taxon>
        <taxon>Trichuridae</taxon>
        <taxon>Trichuris</taxon>
    </lineage>
</organism>
<dbReference type="InterPro" id="IPR040079">
    <property type="entry name" value="Glutathione_S-Trfase"/>
</dbReference>
<dbReference type="EMBL" id="KL363195">
    <property type="protein sequence ID" value="KFD56158.1"/>
    <property type="molecule type" value="Genomic_DNA"/>
</dbReference>
<proteinExistence type="inferred from homology"/>
<name>A0A085MG12_9BILA</name>
<evidence type="ECO:0000256" key="1">
    <source>
        <dbReference type="ARBA" id="ARBA00007297"/>
    </source>
</evidence>
<evidence type="ECO:0000259" key="6">
    <source>
        <dbReference type="PROSITE" id="PS50405"/>
    </source>
</evidence>
<protein>
    <recommendedName>
        <fullName evidence="4">Glutathione S-transferase</fullName>
        <ecNumber evidence="4">2.5.1.18</ecNumber>
    </recommendedName>
    <alternativeName>
        <fullName evidence="4">GST class-pi</fullName>
    </alternativeName>
</protein>
<dbReference type="InterPro" id="IPR004045">
    <property type="entry name" value="Glutathione_S-Trfase_N"/>
</dbReference>
<evidence type="ECO:0000313" key="9">
    <source>
        <dbReference type="Proteomes" id="UP000030764"/>
    </source>
</evidence>
<comment type="subunit">
    <text evidence="2 4">Homodimer.</text>
</comment>